<accession>A0A261FC96</accession>
<evidence type="ECO:0000256" key="3">
    <source>
        <dbReference type="ARBA" id="ARBA00022781"/>
    </source>
</evidence>
<dbReference type="GO" id="GO:0045259">
    <property type="term" value="C:proton-transporting ATP synthase complex"/>
    <property type="evidence" value="ECO:0007669"/>
    <property type="project" value="UniProtKB-KW"/>
</dbReference>
<dbReference type="RefSeq" id="WP_094689168.1">
    <property type="nucleotide sequence ID" value="NZ_JACBYZ010000001.1"/>
</dbReference>
<keyword evidence="8" id="KW-1003">Cell membrane</keyword>
<organism evidence="9 10">
    <name type="scientific">Aeriscardovia aeriphila</name>
    <dbReference type="NCBI Taxonomy" id="218139"/>
    <lineage>
        <taxon>Bacteria</taxon>
        <taxon>Bacillati</taxon>
        <taxon>Actinomycetota</taxon>
        <taxon>Actinomycetes</taxon>
        <taxon>Bifidobacteriales</taxon>
        <taxon>Bifidobacteriaceae</taxon>
        <taxon>Aeriscardovia</taxon>
    </lineage>
</organism>
<dbReference type="NCBIfam" id="NF009967">
    <property type="entry name" value="PRK13430.1"/>
    <property type="match status" value="1"/>
</dbReference>
<keyword evidence="2 8" id="KW-0813">Transport</keyword>
<keyword evidence="6 8" id="KW-0139">CF(1)</keyword>
<dbReference type="PROSITE" id="PS00389">
    <property type="entry name" value="ATPASE_DELTA"/>
    <property type="match status" value="1"/>
</dbReference>
<evidence type="ECO:0000256" key="4">
    <source>
        <dbReference type="ARBA" id="ARBA00023065"/>
    </source>
</evidence>
<dbReference type="GO" id="GO:0005886">
    <property type="term" value="C:plasma membrane"/>
    <property type="evidence" value="ECO:0007669"/>
    <property type="project" value="UniProtKB-SubCell"/>
</dbReference>
<gene>
    <name evidence="8" type="primary">atpH</name>
    <name evidence="9" type="ORF">AEAE_0033</name>
</gene>
<dbReference type="AlphaFoldDB" id="A0A261FC96"/>
<evidence type="ECO:0000256" key="6">
    <source>
        <dbReference type="ARBA" id="ARBA00023196"/>
    </source>
</evidence>
<dbReference type="GO" id="GO:0046933">
    <property type="term" value="F:proton-transporting ATP synthase activity, rotational mechanism"/>
    <property type="evidence" value="ECO:0007669"/>
    <property type="project" value="UniProtKB-UniRule"/>
</dbReference>
<comment type="subcellular location">
    <subcellularLocation>
        <location evidence="8">Cell membrane</location>
        <topology evidence="8">Peripheral membrane protein</topology>
    </subcellularLocation>
    <subcellularLocation>
        <location evidence="1">Membrane</location>
    </subcellularLocation>
</comment>
<dbReference type="OrthoDB" id="5242917at2"/>
<dbReference type="EMBL" id="MWWU01000001">
    <property type="protein sequence ID" value="OZG56724.1"/>
    <property type="molecule type" value="Genomic_DNA"/>
</dbReference>
<dbReference type="InterPro" id="IPR000711">
    <property type="entry name" value="ATPase_OSCP/dsu"/>
</dbReference>
<protein>
    <recommendedName>
        <fullName evidence="8">ATP synthase subunit delta</fullName>
    </recommendedName>
    <alternativeName>
        <fullName evidence="8">ATP synthase F(1) sector subunit delta</fullName>
    </alternativeName>
    <alternativeName>
        <fullName evidence="8">F-type ATPase subunit delta</fullName>
        <shortName evidence="8">F-ATPase subunit delta</shortName>
    </alternativeName>
</protein>
<evidence type="ECO:0000256" key="8">
    <source>
        <dbReference type="HAMAP-Rule" id="MF_01416"/>
    </source>
</evidence>
<comment type="similarity">
    <text evidence="8">Belongs to the ATPase delta chain family.</text>
</comment>
<reference evidence="9 10" key="1">
    <citation type="journal article" date="2017" name="BMC Genomics">
        <title>Comparative genomic and phylogenomic analyses of the Bifidobacteriaceae family.</title>
        <authorList>
            <person name="Lugli G.A."/>
            <person name="Milani C."/>
            <person name="Turroni F."/>
            <person name="Duranti S."/>
            <person name="Mancabelli L."/>
            <person name="Mangifesta M."/>
            <person name="Ferrario C."/>
            <person name="Modesto M."/>
            <person name="Mattarelli P."/>
            <person name="Jiri K."/>
            <person name="van Sinderen D."/>
            <person name="Ventura M."/>
        </authorList>
    </citation>
    <scope>NUCLEOTIDE SEQUENCE [LARGE SCALE GENOMIC DNA]</scope>
    <source>
        <strain evidence="9 10">LMG 21773</strain>
    </source>
</reference>
<evidence type="ECO:0000256" key="7">
    <source>
        <dbReference type="ARBA" id="ARBA00023310"/>
    </source>
</evidence>
<dbReference type="Pfam" id="PF00213">
    <property type="entry name" value="OSCP"/>
    <property type="match status" value="1"/>
</dbReference>
<name>A0A261FC96_9BIFI</name>
<evidence type="ECO:0000256" key="2">
    <source>
        <dbReference type="ARBA" id="ARBA00022448"/>
    </source>
</evidence>
<dbReference type="Proteomes" id="UP000228976">
    <property type="component" value="Unassembled WGS sequence"/>
</dbReference>
<evidence type="ECO:0000313" key="9">
    <source>
        <dbReference type="EMBL" id="OZG56724.1"/>
    </source>
</evidence>
<proteinExistence type="inferred from homology"/>
<dbReference type="PRINTS" id="PR00125">
    <property type="entry name" value="ATPASEDELTA"/>
</dbReference>
<evidence type="ECO:0000256" key="1">
    <source>
        <dbReference type="ARBA" id="ARBA00004370"/>
    </source>
</evidence>
<comment type="function">
    <text evidence="8">F(1)F(0) ATP synthase produces ATP from ADP in the presence of a proton or sodium gradient. F-type ATPases consist of two structural domains, F(1) containing the extramembraneous catalytic core and F(0) containing the membrane proton channel, linked together by a central stalk and a peripheral stalk. During catalysis, ATP synthesis in the catalytic domain of F(1) is coupled via a rotary mechanism of the central stalk subunits to proton translocation.</text>
</comment>
<sequence length="276" mass="30737">MRGETSQLSDRLARDHFAASLEQLGDGSLTVGKELFELCSLLDNNPALEDKLTDPSRSDEERAALARRILDEAHAQPLTHEIIDDLVRRPWSQFSDIANAVEDFGVDAMMYAADARGATKIIALELAWLRSSILNLPQVRTNLSDQTVDSSVRVKFYDTIFGNSGLHEISDMLARHATQDLRNRRYADTLSWMIVKLGHHLRERVVSVTSAVALSEEQIARIKRIYAAKLNHKVHVNVIVDPKVMGGLRIRSGRDVTDTTVAGQLNNLRASFGARA</sequence>
<comment type="function">
    <text evidence="8">This protein is part of the stalk that links CF(0) to CF(1). It either transmits conformational changes from CF(0) to CF(1) or is implicated in proton conduction.</text>
</comment>
<keyword evidence="7 8" id="KW-0066">ATP synthesis</keyword>
<dbReference type="PANTHER" id="PTHR11910">
    <property type="entry name" value="ATP SYNTHASE DELTA CHAIN"/>
    <property type="match status" value="1"/>
</dbReference>
<keyword evidence="5 8" id="KW-0472">Membrane</keyword>
<dbReference type="HAMAP" id="MF_01416">
    <property type="entry name" value="ATP_synth_delta_bact"/>
    <property type="match status" value="1"/>
</dbReference>
<keyword evidence="3 8" id="KW-0375">Hydrogen ion transport</keyword>
<keyword evidence="10" id="KW-1185">Reference proteome</keyword>
<dbReference type="InterPro" id="IPR020781">
    <property type="entry name" value="ATPase_OSCP/d_CS"/>
</dbReference>
<evidence type="ECO:0000313" key="10">
    <source>
        <dbReference type="Proteomes" id="UP000228976"/>
    </source>
</evidence>
<evidence type="ECO:0000256" key="5">
    <source>
        <dbReference type="ARBA" id="ARBA00023136"/>
    </source>
</evidence>
<keyword evidence="4 8" id="KW-0406">Ion transport</keyword>
<comment type="caution">
    <text evidence="9">The sequence shown here is derived from an EMBL/GenBank/DDBJ whole genome shotgun (WGS) entry which is preliminary data.</text>
</comment>